<dbReference type="InterPro" id="IPR011250">
    <property type="entry name" value="OMP/PagP_B-barrel"/>
</dbReference>
<keyword evidence="1 2" id="KW-0732">Signal</keyword>
<evidence type="ECO:0000313" key="5">
    <source>
        <dbReference type="Proteomes" id="UP000266118"/>
    </source>
</evidence>
<evidence type="ECO:0000256" key="2">
    <source>
        <dbReference type="SAM" id="SignalP"/>
    </source>
</evidence>
<sequence length="187" mass="20187">MKNLTKIGLFLFTILLGVATKSNAQSSTQRSNIILSVGPQSNLPLGTFKDAYDWSIGGSIQGDFAVLKNDLYVVVNAGYDNFFAKKDLTNAKDLGLVPVKAGLKYYFPTTNLYVQGTAGAAFLTNKSDVNADKSTAFLYSPQIGYLLNLGNKNYLDLGVNFQSISKINDNGSAINSLGLRVSYNFGL</sequence>
<protein>
    <recommendedName>
        <fullName evidence="3">Outer membrane protein beta-barrel domain-containing protein</fullName>
    </recommendedName>
</protein>
<dbReference type="InterPro" id="IPR027385">
    <property type="entry name" value="Beta-barrel_OMP"/>
</dbReference>
<reference evidence="4 5" key="1">
    <citation type="submission" date="2018-09" db="EMBL/GenBank/DDBJ databases">
        <title>Arachidicoccus sp. nov., a bacterium isolated from soil.</title>
        <authorList>
            <person name="Weon H.-Y."/>
            <person name="Kwon S.-W."/>
            <person name="Lee S.A."/>
        </authorList>
    </citation>
    <scope>NUCLEOTIDE SEQUENCE [LARGE SCALE GENOMIC DNA]</scope>
    <source>
        <strain evidence="4 5">KIS59-12</strain>
    </source>
</reference>
<gene>
    <name evidence="4" type="ORF">D6B99_11195</name>
</gene>
<dbReference type="Gene3D" id="2.40.160.20">
    <property type="match status" value="1"/>
</dbReference>
<dbReference type="OrthoDB" id="657299at2"/>
<feature type="signal peptide" evidence="2">
    <location>
        <begin position="1"/>
        <end position="24"/>
    </location>
</feature>
<evidence type="ECO:0000313" key="4">
    <source>
        <dbReference type="EMBL" id="AYD48108.1"/>
    </source>
</evidence>
<accession>A0A386HQ84</accession>
<keyword evidence="5" id="KW-1185">Reference proteome</keyword>
<dbReference type="Pfam" id="PF13505">
    <property type="entry name" value="OMP_b-brl"/>
    <property type="match status" value="1"/>
</dbReference>
<feature type="chain" id="PRO_5017273714" description="Outer membrane protein beta-barrel domain-containing protein" evidence="2">
    <location>
        <begin position="25"/>
        <end position="187"/>
    </location>
</feature>
<feature type="domain" description="Outer membrane protein beta-barrel" evidence="3">
    <location>
        <begin position="13"/>
        <end position="185"/>
    </location>
</feature>
<dbReference type="KEGG" id="ark:D6B99_11195"/>
<proteinExistence type="predicted"/>
<dbReference type="EMBL" id="CP032489">
    <property type="protein sequence ID" value="AYD48108.1"/>
    <property type="molecule type" value="Genomic_DNA"/>
</dbReference>
<dbReference type="Proteomes" id="UP000266118">
    <property type="component" value="Chromosome"/>
</dbReference>
<dbReference type="SUPFAM" id="SSF56925">
    <property type="entry name" value="OMPA-like"/>
    <property type="match status" value="1"/>
</dbReference>
<name>A0A386HQ84_9BACT</name>
<dbReference type="AlphaFoldDB" id="A0A386HQ84"/>
<evidence type="ECO:0000259" key="3">
    <source>
        <dbReference type="Pfam" id="PF13505"/>
    </source>
</evidence>
<organism evidence="4 5">
    <name type="scientific">Arachidicoccus soli</name>
    <dbReference type="NCBI Taxonomy" id="2341117"/>
    <lineage>
        <taxon>Bacteria</taxon>
        <taxon>Pseudomonadati</taxon>
        <taxon>Bacteroidota</taxon>
        <taxon>Chitinophagia</taxon>
        <taxon>Chitinophagales</taxon>
        <taxon>Chitinophagaceae</taxon>
        <taxon>Arachidicoccus</taxon>
    </lineage>
</organism>
<evidence type="ECO:0000256" key="1">
    <source>
        <dbReference type="ARBA" id="ARBA00022729"/>
    </source>
</evidence>
<dbReference type="RefSeq" id="WP_119988327.1">
    <property type="nucleotide sequence ID" value="NZ_CP032489.1"/>
</dbReference>